<evidence type="ECO:0000313" key="5">
    <source>
        <dbReference type="EnsemblMetazoa" id="CPIJ003823-PA"/>
    </source>
</evidence>
<evidence type="ECO:0000256" key="1">
    <source>
        <dbReference type="ARBA" id="ARBA00022737"/>
    </source>
</evidence>
<dbReference type="SUPFAM" id="SSF48403">
    <property type="entry name" value="Ankyrin repeat"/>
    <property type="match status" value="2"/>
</dbReference>
<dbReference type="KEGG" id="cqu:CpipJ_CPIJ003823"/>
<dbReference type="Pfam" id="PF12796">
    <property type="entry name" value="Ank_2"/>
    <property type="match status" value="4"/>
</dbReference>
<dbReference type="PROSITE" id="PS50088">
    <property type="entry name" value="ANK_REPEAT"/>
    <property type="match status" value="9"/>
</dbReference>
<sequence length="902" mass="100762">MDCDGSPGYAGLLTQTTTDVELNSSLQAAAMMGLVEYESPWWWYFAEINYSRDGFTREHGTRGLQAELVQRFFSRRKTISSSRMKWSVGWMMSFLGSLLAGIWPEVRPECDSAADQANGADVNYVNDKGKTPLQEAEATGNRKMVELLLERGANSDERKLSRQMPIVRRKERSFREIHEMMESTKPNVKRHPVPNSVGETYTKRSGTAAVGELFEKKLLTMVLFRLLHDDQIESFYLGTNVDETGAFDDVVLRTSFGGKSHVYCLQAKHRKAGSSVNFNDLINMQQAKGDFHLSKFYSEQNTEDALDEIMIREIISKNYECEQLIYAKSYEAVENWWKRPGQVPYLTKSCDFYKAAVCEVKLYKNISYGSDSITNINHDETPSSSRFANKFILITKQVYRGDWHSIQDESQNLLDFEIESQEKVLDVPVTFQGISIALRSIMGKVPRETVDAVTLQTLIYGDTLEISCISLSKDNDDSSGYYIARDRLVNHQNEPKAATGISDKVVIVAADPGMGKSTFLTGFAKALKRENPACWIVRINLLNYSKQFSLWSSGGHFKVVKHLLDNSASVDEASQYGLTALHSAAENGYFQIIQLLLANGADVNLTDDAGTIALHLAAQKGYNRIVALLEWMKWIYGHLEIVRTLLRQSANVNVESKDDETPLHIATQNGRLNVVQTLLENGADPNAETVGGFTPLHLAANKNLVEIAFALLYQGAFIDTASAHLHMKYSNCTPLQCAVLEGNLKMVNMLIEYGANVHFATENEGLTLLHFAAMANSKEIVTILLEHGCNVDSLCHDDKTPLHEACLNCNFDVAQVLLERGANAHHRTSENGFSLLHIAAQRNCPEIIQLLIDNGVDINCTTSIDFQTALYEAFRYFASDAAKLLVKLGADPAYVNPQIMDS</sequence>
<feature type="repeat" description="ANK" evidence="3">
    <location>
        <begin position="797"/>
        <end position="829"/>
    </location>
</feature>
<dbReference type="EnsemblMetazoa" id="CPIJ003823-RA">
    <property type="protein sequence ID" value="CPIJ003823-PA"/>
    <property type="gene ID" value="CPIJ003823"/>
</dbReference>
<evidence type="ECO:0000313" key="4">
    <source>
        <dbReference type="EMBL" id="EDS40237.1"/>
    </source>
</evidence>
<dbReference type="PRINTS" id="PR01415">
    <property type="entry name" value="ANKYRIN"/>
</dbReference>
<dbReference type="VEuPathDB" id="VectorBase:CPIJ003823"/>
<dbReference type="VEuPathDB" id="VectorBase:CQUJHB015395"/>
<dbReference type="Pfam" id="PF00023">
    <property type="entry name" value="Ank"/>
    <property type="match status" value="1"/>
</dbReference>
<dbReference type="PANTHER" id="PTHR24171">
    <property type="entry name" value="ANKYRIN REPEAT DOMAIN-CONTAINING PROTEIN 39-RELATED"/>
    <property type="match status" value="1"/>
</dbReference>
<feature type="repeat" description="ANK" evidence="3">
    <location>
        <begin position="764"/>
        <end position="796"/>
    </location>
</feature>
<evidence type="ECO:0000256" key="3">
    <source>
        <dbReference type="PROSITE-ProRule" id="PRU00023"/>
    </source>
</evidence>
<feature type="repeat" description="ANK" evidence="3">
    <location>
        <begin position="576"/>
        <end position="608"/>
    </location>
</feature>
<evidence type="ECO:0000256" key="2">
    <source>
        <dbReference type="ARBA" id="ARBA00023043"/>
    </source>
</evidence>
<dbReference type="eggNOG" id="KOG4177">
    <property type="taxonomic scope" value="Eukaryota"/>
</dbReference>
<dbReference type="STRING" id="7176.B0W9L2"/>
<dbReference type="SMART" id="SM00248">
    <property type="entry name" value="ANK"/>
    <property type="match status" value="11"/>
</dbReference>
<feature type="repeat" description="ANK" evidence="3">
    <location>
        <begin position="730"/>
        <end position="762"/>
    </location>
</feature>
<feature type="repeat" description="ANK" evidence="3">
    <location>
        <begin position="658"/>
        <end position="690"/>
    </location>
</feature>
<protein>
    <submittedName>
        <fullName evidence="4 5">Ion channel nompc</fullName>
    </submittedName>
</protein>
<dbReference type="EMBL" id="DS231864">
    <property type="protein sequence ID" value="EDS40237.1"/>
    <property type="molecule type" value="Genomic_DNA"/>
</dbReference>
<dbReference type="Gene3D" id="1.25.40.20">
    <property type="entry name" value="Ankyrin repeat-containing domain"/>
    <property type="match status" value="5"/>
</dbReference>
<reference evidence="5" key="2">
    <citation type="submission" date="2021-02" db="UniProtKB">
        <authorList>
            <consortium name="EnsemblMetazoa"/>
        </authorList>
    </citation>
    <scope>IDENTIFICATION</scope>
    <source>
        <strain evidence="5">JHB</strain>
    </source>
</reference>
<keyword evidence="1" id="KW-0677">Repeat</keyword>
<dbReference type="VEuPathDB" id="VectorBase:CQUJHB000413"/>
<evidence type="ECO:0000313" key="6">
    <source>
        <dbReference type="Proteomes" id="UP000002320"/>
    </source>
</evidence>
<dbReference type="VEuPathDB" id="VectorBase:CQUJHB004293"/>
<keyword evidence="6" id="KW-1185">Reference proteome</keyword>
<accession>B0W9L2</accession>
<dbReference type="AlphaFoldDB" id="B0W9L2"/>
<dbReference type="OrthoDB" id="7772680at2759"/>
<dbReference type="Proteomes" id="UP000002320">
    <property type="component" value="Unassembled WGS sequence"/>
</dbReference>
<dbReference type="InterPro" id="IPR036770">
    <property type="entry name" value="Ankyrin_rpt-contain_sf"/>
</dbReference>
<feature type="repeat" description="ANK" evidence="3">
    <location>
        <begin position="691"/>
        <end position="723"/>
    </location>
</feature>
<feature type="repeat" description="ANK" evidence="3">
    <location>
        <begin position="128"/>
        <end position="160"/>
    </location>
</feature>
<organism>
    <name type="scientific">Culex quinquefasciatus</name>
    <name type="common">Southern house mosquito</name>
    <name type="synonym">Culex pungens</name>
    <dbReference type="NCBI Taxonomy" id="7176"/>
    <lineage>
        <taxon>Eukaryota</taxon>
        <taxon>Metazoa</taxon>
        <taxon>Ecdysozoa</taxon>
        <taxon>Arthropoda</taxon>
        <taxon>Hexapoda</taxon>
        <taxon>Insecta</taxon>
        <taxon>Pterygota</taxon>
        <taxon>Neoptera</taxon>
        <taxon>Endopterygota</taxon>
        <taxon>Diptera</taxon>
        <taxon>Nematocera</taxon>
        <taxon>Culicoidea</taxon>
        <taxon>Culicidae</taxon>
        <taxon>Culicinae</taxon>
        <taxon>Culicini</taxon>
        <taxon>Culex</taxon>
        <taxon>Culex</taxon>
    </lineage>
</organism>
<dbReference type="InterPro" id="IPR002110">
    <property type="entry name" value="Ankyrin_rpt"/>
</dbReference>
<reference evidence="4" key="1">
    <citation type="submission" date="2007-03" db="EMBL/GenBank/DDBJ databases">
        <title>Annotation of Culex pipiens quinquefasciatus.</title>
        <authorList>
            <consortium name="The Broad Institute Genome Sequencing Platform"/>
            <person name="Atkinson P.W."/>
            <person name="Hemingway J."/>
            <person name="Christensen B.M."/>
            <person name="Higgs S."/>
            <person name="Kodira C."/>
            <person name="Hannick L."/>
            <person name="Megy K."/>
            <person name="O'Leary S."/>
            <person name="Pearson M."/>
            <person name="Haas B.J."/>
            <person name="Mauceli E."/>
            <person name="Wortman J.R."/>
            <person name="Lee N.H."/>
            <person name="Guigo R."/>
            <person name="Stanke M."/>
            <person name="Alvarado L."/>
            <person name="Amedeo P."/>
            <person name="Antoine C.H."/>
            <person name="Arensburger P."/>
            <person name="Bidwell S.L."/>
            <person name="Crawford M."/>
            <person name="Camaro F."/>
            <person name="Devon K."/>
            <person name="Engels R."/>
            <person name="Hammond M."/>
            <person name="Howarth C."/>
            <person name="Koehrsen M."/>
            <person name="Lawson D."/>
            <person name="Montgomery P."/>
            <person name="Nene V."/>
            <person name="Nusbaum C."/>
            <person name="Puiu D."/>
            <person name="Romero-Severson J."/>
            <person name="Severson D.W."/>
            <person name="Shumway M."/>
            <person name="Sisk P."/>
            <person name="Stolte C."/>
            <person name="Zeng Q."/>
            <person name="Eisenstadt E."/>
            <person name="Fraser-Liggett C."/>
            <person name="Strausberg R."/>
            <person name="Galagan J."/>
            <person name="Birren B."/>
            <person name="Collins F.H."/>
        </authorList>
    </citation>
    <scope>NUCLEOTIDE SEQUENCE [LARGE SCALE GENOMIC DNA]</scope>
    <source>
        <strain evidence="4">JHB</strain>
    </source>
</reference>
<keyword evidence="2 3" id="KW-0040">ANK repeat</keyword>
<proteinExistence type="predicted"/>
<dbReference type="HOGENOM" id="CLU_321389_0_0_1"/>
<dbReference type="InParanoid" id="B0W9L2"/>
<name>B0W9L2_CULQU</name>
<gene>
    <name evidence="5" type="primary">6035165</name>
    <name evidence="4" type="ORF">CpipJ_CPIJ003823</name>
</gene>
<feature type="repeat" description="ANK" evidence="3">
    <location>
        <begin position="609"/>
        <end position="657"/>
    </location>
</feature>
<feature type="repeat" description="ANK" evidence="3">
    <location>
        <begin position="831"/>
        <end position="863"/>
    </location>
</feature>
<dbReference type="PROSITE" id="PS50297">
    <property type="entry name" value="ANK_REP_REGION"/>
    <property type="match status" value="8"/>
</dbReference>